<dbReference type="InterPro" id="IPR011009">
    <property type="entry name" value="Kinase-like_dom_sf"/>
</dbReference>
<dbReference type="Proteomes" id="UP000317303">
    <property type="component" value="Unassembled WGS sequence"/>
</dbReference>
<evidence type="ECO:0000313" key="3">
    <source>
        <dbReference type="Proteomes" id="UP000317303"/>
    </source>
</evidence>
<dbReference type="AlphaFoldDB" id="A0A660CGI4"/>
<organism evidence="2 3">
    <name type="scientific">Prauserella rugosa</name>
    <dbReference type="NCBI Taxonomy" id="43354"/>
    <lineage>
        <taxon>Bacteria</taxon>
        <taxon>Bacillati</taxon>
        <taxon>Actinomycetota</taxon>
        <taxon>Actinomycetes</taxon>
        <taxon>Pseudonocardiales</taxon>
        <taxon>Pseudonocardiaceae</taxon>
        <taxon>Prauserella</taxon>
    </lineage>
</organism>
<dbReference type="EMBL" id="VLJV01000001">
    <property type="protein sequence ID" value="TWH22542.1"/>
    <property type="molecule type" value="Genomic_DNA"/>
</dbReference>
<gene>
    <name evidence="2" type="ORF">JD82_04423</name>
</gene>
<name>A0A660CGI4_9PSEU</name>
<dbReference type="InterPro" id="IPR016477">
    <property type="entry name" value="Fructo-/Ketosamine-3-kinase"/>
</dbReference>
<reference evidence="2 3" key="1">
    <citation type="submission" date="2019-07" db="EMBL/GenBank/DDBJ databases">
        <title>R&amp;d 2014.</title>
        <authorList>
            <person name="Klenk H.-P."/>
        </authorList>
    </citation>
    <scope>NUCLEOTIDE SEQUENCE [LARGE SCALE GENOMIC DNA]</scope>
    <source>
        <strain evidence="2 3">DSM 43194</strain>
    </source>
</reference>
<dbReference type="GO" id="GO:0016301">
    <property type="term" value="F:kinase activity"/>
    <property type="evidence" value="ECO:0007669"/>
    <property type="project" value="UniProtKB-KW"/>
</dbReference>
<proteinExistence type="predicted"/>
<dbReference type="PANTHER" id="PTHR12149:SF8">
    <property type="entry name" value="PROTEIN-RIBULOSAMINE 3-KINASE"/>
    <property type="match status" value="1"/>
</dbReference>
<evidence type="ECO:0000256" key="1">
    <source>
        <dbReference type="SAM" id="MobiDB-lite"/>
    </source>
</evidence>
<dbReference type="RefSeq" id="WP_084705947.1">
    <property type="nucleotide sequence ID" value="NZ_JOIJ01000013.1"/>
</dbReference>
<feature type="region of interest" description="Disordered" evidence="1">
    <location>
        <begin position="1"/>
        <end position="37"/>
    </location>
</feature>
<accession>A0A660CGI4</accession>
<dbReference type="Gene3D" id="3.30.200.20">
    <property type="entry name" value="Phosphorylase Kinase, domain 1"/>
    <property type="match status" value="1"/>
</dbReference>
<dbReference type="Pfam" id="PF03881">
    <property type="entry name" value="Fructosamin_kin"/>
    <property type="match status" value="1"/>
</dbReference>
<evidence type="ECO:0000313" key="2">
    <source>
        <dbReference type="EMBL" id="TWH22542.1"/>
    </source>
</evidence>
<keyword evidence="2" id="KW-0418">Kinase</keyword>
<dbReference type="SUPFAM" id="SSF56112">
    <property type="entry name" value="Protein kinase-like (PK-like)"/>
    <property type="match status" value="1"/>
</dbReference>
<dbReference type="Gene3D" id="1.20.1270.240">
    <property type="match status" value="1"/>
</dbReference>
<protein>
    <submittedName>
        <fullName evidence="2">Fructosamine-3-kinase</fullName>
    </submittedName>
</protein>
<sequence length="310" mass="32430">MTGSDSAGASGASGASGAADAVARHTGSEPVDTRPLGGDAVAARLDARDGSHGRAGTVVAKRGAGPNAAAAEGAGLRWLAEPGVVPVPHVHGWDDDWLVLDYVEPGRPTPEGAEAFGRGLAALHLSGAPAFGCPPPDGPADAWIGLTGMSNRPHDDWPTFYARERIRPYVRAAVDQGLFDRDDAAVFDTVCDRLPELQPGDEPPARLHGDLWSGNVHWGEDGAVWLIDPAAHGGHRETDLAMMHLFGVPQLDRVLGAYAEAAAEAGRPLAERHEDRVPLHQLFPLLVHTVLFGGGYAGQALAAARRALRS</sequence>
<comment type="caution">
    <text evidence="2">The sequence shown here is derived from an EMBL/GenBank/DDBJ whole genome shotgun (WGS) entry which is preliminary data.</text>
</comment>
<feature type="compositionally biased region" description="Low complexity" evidence="1">
    <location>
        <begin position="1"/>
        <end position="21"/>
    </location>
</feature>
<keyword evidence="3" id="KW-1185">Reference proteome</keyword>
<keyword evidence="2" id="KW-0808">Transferase</keyword>
<dbReference type="Gene3D" id="1.10.510.10">
    <property type="entry name" value="Transferase(Phosphotransferase) domain 1"/>
    <property type="match status" value="1"/>
</dbReference>
<dbReference type="PANTHER" id="PTHR12149">
    <property type="entry name" value="FRUCTOSAMINE 3 KINASE-RELATED PROTEIN"/>
    <property type="match status" value="1"/>
</dbReference>